<dbReference type="InterPro" id="IPR055936">
    <property type="entry name" value="DUF7514"/>
</dbReference>
<dbReference type="EMBL" id="MDYN01000029">
    <property type="protein sequence ID" value="OQD81177.1"/>
    <property type="molecule type" value="Genomic_DNA"/>
</dbReference>
<dbReference type="STRING" id="416450.A0A1V6PWT8"/>
<feature type="compositionally biased region" description="Basic and acidic residues" evidence="1">
    <location>
        <begin position="220"/>
        <end position="229"/>
    </location>
</feature>
<protein>
    <recommendedName>
        <fullName evidence="2">DUF7514 domain-containing protein</fullName>
    </recommendedName>
</protein>
<comment type="caution">
    <text evidence="3">The sequence shown here is derived from an EMBL/GenBank/DDBJ whole genome shotgun (WGS) entry which is preliminary data.</text>
</comment>
<keyword evidence="4" id="KW-1185">Reference proteome</keyword>
<feature type="region of interest" description="Disordered" evidence="1">
    <location>
        <begin position="1"/>
        <end position="91"/>
    </location>
</feature>
<dbReference type="OrthoDB" id="5413703at2759"/>
<name>A0A1V6PWT8_9EURO</name>
<accession>A0A1V6PWT8</accession>
<feature type="compositionally biased region" description="Basic and acidic residues" evidence="1">
    <location>
        <begin position="587"/>
        <end position="605"/>
    </location>
</feature>
<organism evidence="3 4">
    <name type="scientific">Penicillium antarcticum</name>
    <dbReference type="NCBI Taxonomy" id="416450"/>
    <lineage>
        <taxon>Eukaryota</taxon>
        <taxon>Fungi</taxon>
        <taxon>Dikarya</taxon>
        <taxon>Ascomycota</taxon>
        <taxon>Pezizomycotina</taxon>
        <taxon>Eurotiomycetes</taxon>
        <taxon>Eurotiomycetidae</taxon>
        <taxon>Eurotiales</taxon>
        <taxon>Aspergillaceae</taxon>
        <taxon>Penicillium</taxon>
    </lineage>
</organism>
<dbReference type="PANTHER" id="PTHR39611">
    <property type="entry name" value="HYDROXYPROLINE-RICH GLYCOPROTEIN DZ-HRGP-RELATED"/>
    <property type="match status" value="1"/>
</dbReference>
<gene>
    <name evidence="3" type="ORF">PENANT_c029G01567</name>
</gene>
<dbReference type="Pfam" id="PF24355">
    <property type="entry name" value="DUF7514"/>
    <property type="match status" value="1"/>
</dbReference>
<evidence type="ECO:0000313" key="3">
    <source>
        <dbReference type="EMBL" id="OQD81177.1"/>
    </source>
</evidence>
<evidence type="ECO:0000259" key="2">
    <source>
        <dbReference type="Pfam" id="PF24355"/>
    </source>
</evidence>
<sequence>MAYDGYYSNPYQTGPMNPPNDGYSPTPPYPTQYDERINMPQPQMPTNSPAPNPELYPEPRYPQNQSQDHNPGAINDAVNSAVHSSGSTGYLSPEVLSQITATVIQQLKSTGLDNIQGSPSAPGPPPPRSQSQQPAWQTDPSVRPHAESPPAMAARSNSIPPSVPVSGGSTEPFKPYVEPYVEPEYGDTRPNPRQTPDPSFERRGSMSSQGSARSHHKEARPKPPDRDATVMEMTTLERIWGKLFEEGKPTRRLGQFLRGIALHLIEDYPPGNTIVIVPHKLQKFYKDTQVSSDSYPWHDIFDDRTSSISRLFRDVEAEHHLVQDKLSERPDIPGLTPKGFERWATLMIIANPEREYERLQKAVLNMPISNPDDKKERFPKEIPRRLFPDIGDLKIREEIEDQIMKQCGVDLPEITVEERDEATRSRRSPVSATSSIDRTHSYERGRPPPAKSSPPTAKPRVRTASTSPVVIDDEDETIPSAPIERERKPYRATPGGGKVYEGPGSSTGSGTQAPSHSHSGSFSTPRQTDTNIKSHQPPSTRMSMPDAYDRDSLYARTGSGSGSSTTPGRRFSRGSRSSSRSVNQRTGDYRHSESDLLSRDRDHLPRYGGISAQDLQYMESPTSVSPEVDEPRRFHHNRGSSARPDEDYYRGMLGGQGGGPVHTHAHGHGYDKYYR</sequence>
<feature type="compositionally biased region" description="Low complexity" evidence="1">
    <location>
        <begin position="556"/>
        <end position="581"/>
    </location>
</feature>
<feature type="compositionally biased region" description="Polar residues" evidence="1">
    <location>
        <begin position="77"/>
        <end position="91"/>
    </location>
</feature>
<dbReference type="PANTHER" id="PTHR39611:SF1">
    <property type="entry name" value="HYDROXYPROLINE-RICH GLYCOPROTEIN DZ-HRGP"/>
    <property type="match status" value="1"/>
</dbReference>
<dbReference type="Proteomes" id="UP000191672">
    <property type="component" value="Unassembled WGS sequence"/>
</dbReference>
<evidence type="ECO:0000256" key="1">
    <source>
        <dbReference type="SAM" id="MobiDB-lite"/>
    </source>
</evidence>
<reference evidence="4" key="1">
    <citation type="journal article" date="2017" name="Nat. Microbiol.">
        <title>Global analysis of biosynthetic gene clusters reveals vast potential of secondary metabolite production in Penicillium species.</title>
        <authorList>
            <person name="Nielsen J.C."/>
            <person name="Grijseels S."/>
            <person name="Prigent S."/>
            <person name="Ji B."/>
            <person name="Dainat J."/>
            <person name="Nielsen K.F."/>
            <person name="Frisvad J.C."/>
            <person name="Workman M."/>
            <person name="Nielsen J."/>
        </authorList>
    </citation>
    <scope>NUCLEOTIDE SEQUENCE [LARGE SCALE GENOMIC DNA]</scope>
    <source>
        <strain evidence="4">IBT 31811</strain>
    </source>
</reference>
<feature type="compositionally biased region" description="Basic and acidic residues" evidence="1">
    <location>
        <begin position="437"/>
        <end position="446"/>
    </location>
</feature>
<dbReference type="AlphaFoldDB" id="A0A1V6PWT8"/>
<proteinExistence type="predicted"/>
<feature type="region of interest" description="Disordered" evidence="1">
    <location>
        <begin position="110"/>
        <end position="229"/>
    </location>
</feature>
<feature type="compositionally biased region" description="Pro residues" evidence="1">
    <location>
        <begin position="48"/>
        <end position="60"/>
    </location>
</feature>
<feature type="region of interest" description="Disordered" evidence="1">
    <location>
        <begin position="414"/>
        <end position="675"/>
    </location>
</feature>
<feature type="domain" description="DUF7514" evidence="2">
    <location>
        <begin position="242"/>
        <end position="401"/>
    </location>
</feature>
<feature type="compositionally biased region" description="Polar residues" evidence="1">
    <location>
        <begin position="504"/>
        <end position="542"/>
    </location>
</feature>
<evidence type="ECO:0000313" key="4">
    <source>
        <dbReference type="Proteomes" id="UP000191672"/>
    </source>
</evidence>